<evidence type="ECO:0000256" key="2">
    <source>
        <dbReference type="ARBA" id="ARBA00022448"/>
    </source>
</evidence>
<accession>A0AAE6G7N9</accession>
<dbReference type="Pfam" id="PF00805">
    <property type="entry name" value="Pentapeptide"/>
    <property type="match status" value="2"/>
</dbReference>
<keyword evidence="4" id="KW-0653">Protein transport</keyword>
<dbReference type="InterPro" id="IPR009851">
    <property type="entry name" value="Mod_r"/>
</dbReference>
<sequence>MRAELIERWQTADGQRRRSEFLQMGLRGNWPEALSGFVATSELGDNPRDLRGIDLSGQDLASADLVRARLEGARLDGSGLEYAQLDLATLTGASLRLARLNHASLHACVALGTQWDDAQLEGTRLTASNLTGSSFRRARFRGAQLEQTILLNADLRNADLRDARLFLCDLEGALLTCVQWNPPRTYPVTSQHLAEIARRAGFPSFIEPLLVPGGIMDLLHMSNRQVLLHVEAAIEASTDVQSELRAILHEKNWRIVLMAAAGIVLAGADEVTLAALWARIDEGSWVHPQLTVAAVLRDPSCDDRVRERLMHHELPRRNNIRESLEWAATVGRNVLGLREPHSGHHTCQAHRWLRQLQAFAPLKVQEQWLRGGSAKT</sequence>
<evidence type="ECO:0000259" key="5">
    <source>
        <dbReference type="PROSITE" id="PS51314"/>
    </source>
</evidence>
<dbReference type="SUPFAM" id="SSF141571">
    <property type="entry name" value="Pentapeptide repeat-like"/>
    <property type="match status" value="1"/>
</dbReference>
<dbReference type="GO" id="GO:0098796">
    <property type="term" value="C:membrane protein complex"/>
    <property type="evidence" value="ECO:0007669"/>
    <property type="project" value="UniProtKB-ARBA"/>
</dbReference>
<organism evidence="6 7">
    <name type="scientific">Myxococcus xanthus</name>
    <dbReference type="NCBI Taxonomy" id="34"/>
    <lineage>
        <taxon>Bacteria</taxon>
        <taxon>Pseudomonadati</taxon>
        <taxon>Myxococcota</taxon>
        <taxon>Myxococcia</taxon>
        <taxon>Myxococcales</taxon>
        <taxon>Cystobacterineae</taxon>
        <taxon>Myxococcaceae</taxon>
        <taxon>Myxococcus</taxon>
    </lineage>
</organism>
<feature type="domain" description="VPS37 C-terminal" evidence="5">
    <location>
        <begin position="1"/>
        <end position="23"/>
    </location>
</feature>
<protein>
    <recommendedName>
        <fullName evidence="5">VPS37 C-terminal domain-containing protein</fullName>
    </recommendedName>
</protein>
<dbReference type="Proteomes" id="UP000320179">
    <property type="component" value="Chromosome"/>
</dbReference>
<dbReference type="GO" id="GO:0015031">
    <property type="term" value="P:protein transport"/>
    <property type="evidence" value="ECO:0007669"/>
    <property type="project" value="UniProtKB-KW"/>
</dbReference>
<keyword evidence="2" id="KW-0813">Transport</keyword>
<gene>
    <name evidence="6" type="ORF">BHS09_21460</name>
</gene>
<dbReference type="PANTHER" id="PTHR14136:SF17">
    <property type="entry name" value="BTB_POZ DOMAIN-CONTAINING PROTEIN KCTD9"/>
    <property type="match status" value="1"/>
</dbReference>
<dbReference type="AlphaFoldDB" id="A0AAE6G7N9"/>
<evidence type="ECO:0000313" key="7">
    <source>
        <dbReference type="Proteomes" id="UP000320179"/>
    </source>
</evidence>
<evidence type="ECO:0000313" key="6">
    <source>
        <dbReference type="EMBL" id="QDE72545.1"/>
    </source>
</evidence>
<dbReference type="InterPro" id="IPR001646">
    <property type="entry name" value="5peptide_repeat"/>
</dbReference>
<dbReference type="InterPro" id="IPR051082">
    <property type="entry name" value="Pentapeptide-BTB/POZ_domain"/>
</dbReference>
<evidence type="ECO:0000256" key="3">
    <source>
        <dbReference type="ARBA" id="ARBA00022753"/>
    </source>
</evidence>
<name>A0AAE6G7N9_MYXXA</name>
<proteinExistence type="predicted"/>
<evidence type="ECO:0000256" key="4">
    <source>
        <dbReference type="ARBA" id="ARBA00022927"/>
    </source>
</evidence>
<dbReference type="GO" id="GO:0030659">
    <property type="term" value="C:cytoplasmic vesicle membrane"/>
    <property type="evidence" value="ECO:0007669"/>
    <property type="project" value="UniProtKB-ARBA"/>
</dbReference>
<comment type="subcellular location">
    <subcellularLocation>
        <location evidence="1">Endosome</location>
    </subcellularLocation>
</comment>
<dbReference type="GO" id="GO:0098588">
    <property type="term" value="C:bounding membrane of organelle"/>
    <property type="evidence" value="ECO:0007669"/>
    <property type="project" value="UniProtKB-ARBA"/>
</dbReference>
<keyword evidence="3" id="KW-0967">Endosome</keyword>
<evidence type="ECO:0000256" key="1">
    <source>
        <dbReference type="ARBA" id="ARBA00004177"/>
    </source>
</evidence>
<dbReference type="PROSITE" id="PS51314">
    <property type="entry name" value="VPS37_C"/>
    <property type="match status" value="1"/>
</dbReference>
<dbReference type="Gene3D" id="2.160.20.80">
    <property type="entry name" value="E3 ubiquitin-protein ligase SopA"/>
    <property type="match status" value="1"/>
</dbReference>
<dbReference type="EMBL" id="CP017174">
    <property type="protein sequence ID" value="QDE72545.1"/>
    <property type="molecule type" value="Genomic_DNA"/>
</dbReference>
<dbReference type="PANTHER" id="PTHR14136">
    <property type="entry name" value="BTB_POZ DOMAIN-CONTAINING PROTEIN KCTD9"/>
    <property type="match status" value="1"/>
</dbReference>
<reference evidence="6 7" key="1">
    <citation type="journal article" date="2019" name="Science">
        <title>Social genes are selection hotspots in kin groups of a soil microbe.</title>
        <authorList>
            <person name="Wielgoss S."/>
            <person name="Wolfensberger R."/>
            <person name="Sun L."/>
            <person name="Fiegna F."/>
            <person name="Velicer G.J."/>
        </authorList>
    </citation>
    <scope>NUCLEOTIDE SEQUENCE [LARGE SCALE GENOMIC DNA]</scope>
    <source>
        <strain evidence="6 7">MC3.5.9c15</strain>
    </source>
</reference>